<dbReference type="PANTHER" id="PTHR11596:SF5">
    <property type="entry name" value="ALKALINE PHOSPHATASE"/>
    <property type="match status" value="1"/>
</dbReference>
<dbReference type="EnsemblMetazoa" id="SCAU002022-RA">
    <property type="protein sequence ID" value="SCAU002022-PA"/>
    <property type="gene ID" value="SCAU002022"/>
</dbReference>
<dbReference type="PRINTS" id="PR00113">
    <property type="entry name" value="ALKPHPHTASE"/>
</dbReference>
<feature type="binding site" evidence="3">
    <location>
        <position position="362"/>
    </location>
    <ligand>
        <name>Mg(2+)</name>
        <dbReference type="ChEBI" id="CHEBI:18420"/>
    </ligand>
</feature>
<dbReference type="EC" id="3.1.3.1" evidence="1"/>
<comment type="cofactor">
    <cofactor evidence="3">
        <name>Zn(2+)</name>
        <dbReference type="ChEBI" id="CHEBI:29105"/>
    </cofactor>
    <text evidence="3">Binds 2 Zn(2+) ions.</text>
</comment>
<protein>
    <recommendedName>
        <fullName evidence="1">alkaline phosphatase</fullName>
        <ecNumber evidence="1">3.1.3.1</ecNumber>
    </recommendedName>
</protein>
<dbReference type="GO" id="GO:0046872">
    <property type="term" value="F:metal ion binding"/>
    <property type="evidence" value="ECO:0007669"/>
    <property type="project" value="UniProtKB-KW"/>
</dbReference>
<keyword evidence="3" id="KW-0862">Zinc</keyword>
<dbReference type="PANTHER" id="PTHR11596">
    <property type="entry name" value="ALKALINE PHOSPHATASE"/>
    <property type="match status" value="1"/>
</dbReference>
<keyword evidence="3" id="KW-0479">Metal-binding</keyword>
<keyword evidence="3" id="KW-0460">Magnesium</keyword>
<dbReference type="KEGG" id="scac:106082205"/>
<evidence type="ECO:0000256" key="1">
    <source>
        <dbReference type="ARBA" id="ARBA00012647"/>
    </source>
</evidence>
<dbReference type="Proteomes" id="UP000095300">
    <property type="component" value="Unassembled WGS sequence"/>
</dbReference>
<evidence type="ECO:0000313" key="7">
    <source>
        <dbReference type="Proteomes" id="UP000095300"/>
    </source>
</evidence>
<evidence type="ECO:0000256" key="2">
    <source>
        <dbReference type="ARBA" id="ARBA00022553"/>
    </source>
</evidence>
<feature type="transmembrane region" description="Helical" evidence="5">
    <location>
        <begin position="20"/>
        <end position="41"/>
    </location>
</feature>
<keyword evidence="5" id="KW-0812">Transmembrane</keyword>
<comment type="cofactor">
    <cofactor evidence="3">
        <name>Mg(2+)</name>
        <dbReference type="ChEBI" id="CHEBI:18420"/>
    </cofactor>
    <text evidence="3">Binds 1 Mg(2+) ion.</text>
</comment>
<dbReference type="InterPro" id="IPR001952">
    <property type="entry name" value="Alkaline_phosphatase"/>
</dbReference>
<dbReference type="Gene3D" id="3.40.720.10">
    <property type="entry name" value="Alkaline Phosphatase, subunit A"/>
    <property type="match status" value="2"/>
</dbReference>
<reference evidence="6" key="1">
    <citation type="submission" date="2020-05" db="UniProtKB">
        <authorList>
            <consortium name="EnsemblMetazoa"/>
        </authorList>
    </citation>
    <scope>IDENTIFICATION</scope>
    <source>
        <strain evidence="6">USDA</strain>
    </source>
</reference>
<organism evidence="6 7">
    <name type="scientific">Stomoxys calcitrans</name>
    <name type="common">Stable fly</name>
    <name type="synonym">Conops calcitrans</name>
    <dbReference type="NCBI Taxonomy" id="35570"/>
    <lineage>
        <taxon>Eukaryota</taxon>
        <taxon>Metazoa</taxon>
        <taxon>Ecdysozoa</taxon>
        <taxon>Arthropoda</taxon>
        <taxon>Hexapoda</taxon>
        <taxon>Insecta</taxon>
        <taxon>Pterygota</taxon>
        <taxon>Neoptera</taxon>
        <taxon>Endopterygota</taxon>
        <taxon>Diptera</taxon>
        <taxon>Brachycera</taxon>
        <taxon>Muscomorpha</taxon>
        <taxon>Muscoidea</taxon>
        <taxon>Muscidae</taxon>
        <taxon>Stomoxys</taxon>
    </lineage>
</organism>
<evidence type="ECO:0000256" key="3">
    <source>
        <dbReference type="PIRSR" id="PIRSR601952-2"/>
    </source>
</evidence>
<dbReference type="Pfam" id="PF00245">
    <property type="entry name" value="Alk_phosphatase"/>
    <property type="match status" value="1"/>
</dbReference>
<proteinExistence type="inferred from homology"/>
<dbReference type="VEuPathDB" id="VectorBase:SCAU002022"/>
<evidence type="ECO:0000313" key="6">
    <source>
        <dbReference type="EnsemblMetazoa" id="SCAU002022-PA"/>
    </source>
</evidence>
<accession>A0A1I8NU19</accession>
<dbReference type="GO" id="GO:0004035">
    <property type="term" value="F:alkaline phosphatase activity"/>
    <property type="evidence" value="ECO:0007669"/>
    <property type="project" value="UniProtKB-EC"/>
</dbReference>
<evidence type="ECO:0000256" key="5">
    <source>
        <dbReference type="SAM" id="Phobius"/>
    </source>
</evidence>
<name>A0A1I8NU19_STOCA</name>
<keyword evidence="7" id="KW-1185">Reference proteome</keyword>
<keyword evidence="5" id="KW-1133">Transmembrane helix</keyword>
<dbReference type="AlphaFoldDB" id="A0A1I8NU19"/>
<dbReference type="OrthoDB" id="8048957at2759"/>
<feature type="binding site" evidence="3">
    <location>
        <position position="100"/>
    </location>
    <ligand>
        <name>Mg(2+)</name>
        <dbReference type="ChEBI" id="CHEBI:18420"/>
    </ligand>
</feature>
<gene>
    <name evidence="6" type="primary">106082205</name>
</gene>
<dbReference type="STRING" id="35570.A0A1I8NU19"/>
<evidence type="ECO:0000256" key="4">
    <source>
        <dbReference type="RuleBase" id="RU003946"/>
    </source>
</evidence>
<keyword evidence="5" id="KW-0472">Membrane</keyword>
<feature type="binding site" evidence="3">
    <location>
        <position position="100"/>
    </location>
    <ligand>
        <name>Zn(2+)</name>
        <dbReference type="ChEBI" id="CHEBI:29105"/>
        <label>2</label>
    </ligand>
</feature>
<dbReference type="SMART" id="SM00098">
    <property type="entry name" value="alkPPc"/>
    <property type="match status" value="1"/>
</dbReference>
<dbReference type="InterPro" id="IPR017850">
    <property type="entry name" value="Alkaline_phosphatase_core_sf"/>
</dbReference>
<comment type="similarity">
    <text evidence="4">Belongs to the alkaline phosphatase family.</text>
</comment>
<sequence>MQPNKSTVKSVIKLKSTQIFIVAGTVLMTMAISLICIGLTVRYEVITDTVDAGSIPYWSMDLPPEQEEWFQRGIEDLRLTSKGTQFEHGKVKNVLVFLADGVTTDMLAGARFGEQANVKDFIWDSFPHLGVLKSSCGFMYDCDIFTIGTALFGGVQTQPGLGGLDKRVEWQNCSQANEKKFQVRSILEQAQDANLRTGFVTTKRITSAPLSALYAHISDTKWECDASMPKEKLLNNECQDVATQLMTGQTGQQLNVIMGGGAQTLVSRPPNDTDVDASACDSKDKRNLLQDWKSLKIETGANFKMLETSKDLKRFNGATRDFVTGIFANGNLVHREPGLKKLVSKSIEVLTRPDVGYVLVAETKAEGSSIRAFQDTLIELNETIAETIGDESFSTKDTLVLVAFMDFTQSTKGSVAPGDILLFAKGPNSHLFHSIHEMTYLAHVVSYSLKMGPFRVANKLQKRTHSND</sequence>
<keyword evidence="2" id="KW-0597">Phosphoprotein</keyword>
<dbReference type="SUPFAM" id="SSF53649">
    <property type="entry name" value="Alkaline phosphatase-like"/>
    <property type="match status" value="1"/>
</dbReference>